<reference evidence="4" key="1">
    <citation type="submission" date="2022-03" db="EMBL/GenBank/DDBJ databases">
        <authorList>
            <person name="Martin C."/>
        </authorList>
    </citation>
    <scope>NUCLEOTIDE SEQUENCE</scope>
</reference>
<feature type="compositionally biased region" description="Polar residues" evidence="3">
    <location>
        <begin position="729"/>
        <end position="753"/>
    </location>
</feature>
<dbReference type="Gene3D" id="2.30.30.40">
    <property type="entry name" value="SH3 Domains"/>
    <property type="match status" value="4"/>
</dbReference>
<dbReference type="OrthoDB" id="10255964at2759"/>
<dbReference type="Pfam" id="PF00787">
    <property type="entry name" value="PX"/>
    <property type="match status" value="1"/>
</dbReference>
<keyword evidence="5" id="KW-1185">Reference proteome</keyword>
<dbReference type="FunFam" id="2.30.30.40:FF:000082">
    <property type="entry name" value="SH3 and PX domain-containing protein 2B"/>
    <property type="match status" value="1"/>
</dbReference>
<evidence type="ECO:0000256" key="3">
    <source>
        <dbReference type="SAM" id="MobiDB-lite"/>
    </source>
</evidence>
<comment type="caution">
    <text evidence="4">The sequence shown here is derived from an EMBL/GenBank/DDBJ whole genome shotgun (WGS) entry which is preliminary data.</text>
</comment>
<keyword evidence="1" id="KW-0728">SH3 domain</keyword>
<dbReference type="SUPFAM" id="SSF50044">
    <property type="entry name" value="SH3-domain"/>
    <property type="match status" value="4"/>
</dbReference>
<feature type="region of interest" description="Disordered" evidence="3">
    <location>
        <begin position="680"/>
        <end position="765"/>
    </location>
</feature>
<feature type="compositionally biased region" description="Polar residues" evidence="3">
    <location>
        <begin position="424"/>
        <end position="470"/>
    </location>
</feature>
<evidence type="ECO:0000256" key="1">
    <source>
        <dbReference type="ARBA" id="ARBA00022443"/>
    </source>
</evidence>
<dbReference type="InterPro" id="IPR001452">
    <property type="entry name" value="SH3_domain"/>
</dbReference>
<dbReference type="Pfam" id="PF00018">
    <property type="entry name" value="SH3_1"/>
    <property type="match status" value="4"/>
</dbReference>
<evidence type="ECO:0000313" key="5">
    <source>
        <dbReference type="Proteomes" id="UP000749559"/>
    </source>
</evidence>
<protein>
    <submittedName>
        <fullName evidence="4">Uncharacterized protein</fullName>
    </submittedName>
</protein>
<feature type="region of interest" description="Disordered" evidence="3">
    <location>
        <begin position="298"/>
        <end position="367"/>
    </location>
</feature>
<dbReference type="InterPro" id="IPR036028">
    <property type="entry name" value="SH3-like_dom_sf"/>
</dbReference>
<dbReference type="PROSITE" id="PS50195">
    <property type="entry name" value="PX"/>
    <property type="match status" value="1"/>
</dbReference>
<dbReference type="SUPFAM" id="SSF64268">
    <property type="entry name" value="PX domain"/>
    <property type="match status" value="1"/>
</dbReference>
<name>A0A8J1T5U8_OWEFU</name>
<dbReference type="PROSITE" id="PS50002">
    <property type="entry name" value="SH3"/>
    <property type="match status" value="4"/>
</dbReference>
<dbReference type="GO" id="GO:0005737">
    <property type="term" value="C:cytoplasm"/>
    <property type="evidence" value="ECO:0007669"/>
    <property type="project" value="TreeGrafter"/>
</dbReference>
<dbReference type="InterPro" id="IPR036871">
    <property type="entry name" value="PX_dom_sf"/>
</dbReference>
<dbReference type="InterPro" id="IPR051228">
    <property type="entry name" value="NADPH_Oxidase/PX-Domain"/>
</dbReference>
<keyword evidence="2" id="KW-0677">Repeat</keyword>
<dbReference type="CDD" id="cd11856">
    <property type="entry name" value="SH3_p47phox_like"/>
    <property type="match status" value="2"/>
</dbReference>
<dbReference type="GO" id="GO:0042554">
    <property type="term" value="P:superoxide anion generation"/>
    <property type="evidence" value="ECO:0007669"/>
    <property type="project" value="TreeGrafter"/>
</dbReference>
<dbReference type="PANTHER" id="PTHR15706">
    <property type="entry name" value="SH3 MULTIPLE DOMAIN"/>
    <property type="match status" value="1"/>
</dbReference>
<accession>A0A8J1T5U8</accession>
<gene>
    <name evidence="4" type="ORF">OFUS_LOCUS10752</name>
</gene>
<dbReference type="Gene3D" id="3.30.1520.10">
    <property type="entry name" value="Phox-like domain"/>
    <property type="match status" value="1"/>
</dbReference>
<dbReference type="EMBL" id="CAIIXF020000005">
    <property type="protein sequence ID" value="CAH1784583.1"/>
    <property type="molecule type" value="Genomic_DNA"/>
</dbReference>
<evidence type="ECO:0000313" key="4">
    <source>
        <dbReference type="EMBL" id="CAH1784583.1"/>
    </source>
</evidence>
<feature type="region of interest" description="Disordered" evidence="3">
    <location>
        <begin position="421"/>
        <end position="523"/>
    </location>
</feature>
<dbReference type="PANTHER" id="PTHR15706:SF2">
    <property type="entry name" value="SH3 AND PX DOMAIN-CONTAINING PROTEIN 2A"/>
    <property type="match status" value="1"/>
</dbReference>
<proteinExistence type="predicted"/>
<dbReference type="GO" id="GO:0016176">
    <property type="term" value="F:superoxide-generating NADPH oxidase activator activity"/>
    <property type="evidence" value="ECO:0007669"/>
    <property type="project" value="TreeGrafter"/>
</dbReference>
<organism evidence="4 5">
    <name type="scientific">Owenia fusiformis</name>
    <name type="common">Polychaete worm</name>
    <dbReference type="NCBI Taxonomy" id="6347"/>
    <lineage>
        <taxon>Eukaryota</taxon>
        <taxon>Metazoa</taxon>
        <taxon>Spiralia</taxon>
        <taxon>Lophotrochozoa</taxon>
        <taxon>Annelida</taxon>
        <taxon>Polychaeta</taxon>
        <taxon>Sedentaria</taxon>
        <taxon>Canalipalpata</taxon>
        <taxon>Sabellida</taxon>
        <taxon>Oweniida</taxon>
        <taxon>Oweniidae</taxon>
        <taxon>Owenia</taxon>
    </lineage>
</organism>
<dbReference type="InterPro" id="IPR001683">
    <property type="entry name" value="PX_dom"/>
</dbReference>
<feature type="compositionally biased region" description="Polar residues" evidence="3">
    <location>
        <begin position="706"/>
        <end position="717"/>
    </location>
</feature>
<evidence type="ECO:0000256" key="2">
    <source>
        <dbReference type="ARBA" id="ARBA00022737"/>
    </source>
</evidence>
<dbReference type="AlphaFoldDB" id="A0A8J1T5U8"/>
<sequence length="765" mass="86049">MGRRTISLLRVIDVDKRRIPDKHYVYVIQVTWSDGITNIVYRRYSKFFDFQTKLLDKFPIEAGLVDPSQRMIPFLPGKILFGRSQIRRVAEERQKEIDAYCQALIKLPTNISECDDVLNFFTTKPEDINPVLRKPSKKKEIEHISEPLALDQYIAVAKYDRQQSNEVSLKAGMAVEVVERNETGWWFVVADEEQGWAPCSYLEKEDGTKENGVKLRPGKEERYVCNHAYSPMNDDEIQLHVGLVLEVIEKNPDGWWKARHGTSKGWVPAAYLDKADSQQARVISMIVDGPVEHIQTPLDASSMKPKVRPKTTTPSSTTTQGNMALHISPKLGRQQLPPRKNSVKAVSAKCKAKPPRPQPPNVAPHTKTTADFQSNIQDGISFRKGQNVKVLQRSSKGWWYVDIEGEQGWAPTHFIECHDKQDQKSVPIQSGSNQPQTTGRSTSSQAVSKSINKLQKTGNSNQTRRQNTEASKLAPASKIAAVFEQSRSNEAKGGHKLKRKPTRPSPPKLKGTPLGPPKPQRGTINVQYEDDDDSEWDSDGDVNEYENIDDSWIDQVPNAKDTPVEDSIQIMANVIHDFEAASKTEISVKKGSVVEVLDMNNQHWWLVKTNNEEGWVSRDYLLLKQLKGTQANKDNDDNIYQNASVFRKPSLPAKPKHVISKKLGIRTDVAIKNIPMKSPRLKSSPWSEYKSGKSASMERGVKLRSASHTSTDSSKGNMTKPETVGNGVVNLNRSAPKTNNSHVSQNCQQNELSQILRKMGRSKIE</sequence>
<dbReference type="GO" id="GO:0035091">
    <property type="term" value="F:phosphatidylinositol binding"/>
    <property type="evidence" value="ECO:0007669"/>
    <property type="project" value="InterPro"/>
</dbReference>
<dbReference type="SMART" id="SM00312">
    <property type="entry name" value="PX"/>
    <property type="match status" value="1"/>
</dbReference>
<dbReference type="Proteomes" id="UP000749559">
    <property type="component" value="Unassembled WGS sequence"/>
</dbReference>
<dbReference type="SMART" id="SM00326">
    <property type="entry name" value="SH3"/>
    <property type="match status" value="4"/>
</dbReference>